<organism evidence="1 2">
    <name type="scientific">Yersinia pestis biovar Orientalis str. IP275</name>
    <dbReference type="NCBI Taxonomy" id="373665"/>
    <lineage>
        <taxon>Bacteria</taxon>
        <taxon>Pseudomonadati</taxon>
        <taxon>Pseudomonadota</taxon>
        <taxon>Gammaproteobacteria</taxon>
        <taxon>Enterobacterales</taxon>
        <taxon>Yersiniaceae</taxon>
        <taxon>Yersinia</taxon>
    </lineage>
</organism>
<dbReference type="EMBL" id="AAOS02000001">
    <property type="protein sequence ID" value="EDR34749.1"/>
    <property type="molecule type" value="Genomic_DNA"/>
</dbReference>
<gene>
    <name evidence="1" type="ORF">YPIP275_3731</name>
</gene>
<name>A0AAV3BL64_YERPE</name>
<sequence length="42" mass="4641">MVLIEGGILLGIKFGAVRHFLDIQSVGISIRLNSLPDKDYNQ</sequence>
<accession>A0AAV3BL64</accession>
<reference evidence="1 2" key="2">
    <citation type="submission" date="2010-03" db="EMBL/GenBank/DDBJ databases">
        <authorList>
            <person name="Payne S.H."/>
            <person name="Sutton G.G."/>
        </authorList>
    </citation>
    <scope>NUCLEOTIDE SEQUENCE [LARGE SCALE GENOMIC DNA]</scope>
    <source>
        <strain evidence="1 2">IP275</strain>
    </source>
</reference>
<dbReference type="Proteomes" id="UP000004430">
    <property type="component" value="Unassembled WGS sequence"/>
</dbReference>
<protein>
    <submittedName>
        <fullName evidence="1">Uncharacterized protein</fullName>
    </submittedName>
</protein>
<reference evidence="1 2" key="1">
    <citation type="submission" date="2008-01" db="EMBL/GenBank/DDBJ databases">
        <title>Yersinia pestis Strain IP275 project at JCVI/TIGR.</title>
        <authorList>
            <person name="Ravel J."/>
            <person name="Eppinger M."/>
            <person name="Fricke W.F."/>
            <person name="Rosovitz M."/>
            <person name="Lindler L.E."/>
            <person name="Bearden S."/>
            <person name="Shriefer M."/>
        </authorList>
    </citation>
    <scope>NUCLEOTIDE SEQUENCE [LARGE SCALE GENOMIC DNA]</scope>
    <source>
        <strain evidence="1 2">IP275</strain>
    </source>
</reference>
<comment type="caution">
    <text evidence="1">The sequence shown here is derived from an EMBL/GenBank/DDBJ whole genome shotgun (WGS) entry which is preliminary data.</text>
</comment>
<evidence type="ECO:0000313" key="2">
    <source>
        <dbReference type="Proteomes" id="UP000004430"/>
    </source>
</evidence>
<dbReference type="AlphaFoldDB" id="A0AAV3BL64"/>
<evidence type="ECO:0000313" key="1">
    <source>
        <dbReference type="EMBL" id="EDR34749.1"/>
    </source>
</evidence>
<proteinExistence type="predicted"/>